<feature type="domain" description="LITAF" evidence="10">
    <location>
        <begin position="86"/>
        <end position="168"/>
    </location>
</feature>
<dbReference type="Proteomes" id="UP000663852">
    <property type="component" value="Unassembled WGS sequence"/>
</dbReference>
<comment type="caution">
    <text evidence="11">The sequence shown here is derived from an EMBL/GenBank/DDBJ whole genome shotgun (WGS) entry which is preliminary data.</text>
</comment>
<comment type="subcellular location">
    <subcellularLocation>
        <location evidence="2">Endosome membrane</location>
        <topology evidence="2">Peripheral membrane protein</topology>
    </subcellularLocation>
    <subcellularLocation>
        <location evidence="1">Late endosome membrane</location>
    </subcellularLocation>
    <subcellularLocation>
        <location evidence="3">Lysosome membrane</location>
        <topology evidence="3">Peripheral membrane protein</topology>
        <orientation evidence="3">Cytoplasmic side</orientation>
    </subcellularLocation>
</comment>
<keyword evidence="9" id="KW-0812">Transmembrane</keyword>
<keyword evidence="9" id="KW-1133">Transmembrane helix</keyword>
<evidence type="ECO:0000256" key="7">
    <source>
        <dbReference type="ARBA" id="ARBA00023136"/>
    </source>
</evidence>
<accession>A0A813WSU1</accession>
<name>A0A813WSU1_ADIRI</name>
<reference evidence="11" key="1">
    <citation type="submission" date="2021-02" db="EMBL/GenBank/DDBJ databases">
        <authorList>
            <person name="Nowell W R."/>
        </authorList>
    </citation>
    <scope>NUCLEOTIDE SEQUENCE</scope>
</reference>
<dbReference type="EMBL" id="CAJNOJ010000023">
    <property type="protein sequence ID" value="CAF0855460.1"/>
    <property type="molecule type" value="Genomic_DNA"/>
</dbReference>
<evidence type="ECO:0000256" key="3">
    <source>
        <dbReference type="ARBA" id="ARBA00004630"/>
    </source>
</evidence>
<evidence type="ECO:0000256" key="2">
    <source>
        <dbReference type="ARBA" id="ARBA00004481"/>
    </source>
</evidence>
<organism evidence="11 14">
    <name type="scientific">Adineta ricciae</name>
    <name type="common">Rotifer</name>
    <dbReference type="NCBI Taxonomy" id="249248"/>
    <lineage>
        <taxon>Eukaryota</taxon>
        <taxon>Metazoa</taxon>
        <taxon>Spiralia</taxon>
        <taxon>Gnathifera</taxon>
        <taxon>Rotifera</taxon>
        <taxon>Eurotatoria</taxon>
        <taxon>Bdelloidea</taxon>
        <taxon>Adinetida</taxon>
        <taxon>Adinetidae</taxon>
        <taxon>Adineta</taxon>
    </lineage>
</organism>
<proteinExistence type="inferred from homology"/>
<dbReference type="InterPro" id="IPR037519">
    <property type="entry name" value="LITAF_fam"/>
</dbReference>
<dbReference type="InterPro" id="IPR006629">
    <property type="entry name" value="LITAF"/>
</dbReference>
<dbReference type="EMBL" id="CAJNOR010001202">
    <property type="protein sequence ID" value="CAF1096872.1"/>
    <property type="molecule type" value="Genomic_DNA"/>
</dbReference>
<dbReference type="SMART" id="SM00714">
    <property type="entry name" value="LITAF"/>
    <property type="match status" value="1"/>
</dbReference>
<keyword evidence="13" id="KW-1185">Reference proteome</keyword>
<dbReference type="GO" id="GO:0008270">
    <property type="term" value="F:zinc ion binding"/>
    <property type="evidence" value="ECO:0007669"/>
    <property type="project" value="TreeGrafter"/>
</dbReference>
<evidence type="ECO:0000256" key="8">
    <source>
        <dbReference type="SAM" id="MobiDB-lite"/>
    </source>
</evidence>
<evidence type="ECO:0000313" key="12">
    <source>
        <dbReference type="EMBL" id="CAF1096872.1"/>
    </source>
</evidence>
<feature type="region of interest" description="Disordered" evidence="8">
    <location>
        <begin position="1"/>
        <end position="41"/>
    </location>
</feature>
<dbReference type="PROSITE" id="PS51837">
    <property type="entry name" value="LITAF"/>
    <property type="match status" value="1"/>
</dbReference>
<protein>
    <recommendedName>
        <fullName evidence="10">LITAF domain-containing protein</fullName>
    </recommendedName>
</protein>
<dbReference type="PANTHER" id="PTHR23292:SF6">
    <property type="entry name" value="FI16602P1-RELATED"/>
    <property type="match status" value="1"/>
</dbReference>
<dbReference type="Pfam" id="PF10601">
    <property type="entry name" value="zf-LITAF-like"/>
    <property type="match status" value="1"/>
</dbReference>
<evidence type="ECO:0000256" key="1">
    <source>
        <dbReference type="ARBA" id="ARBA00004414"/>
    </source>
</evidence>
<evidence type="ECO:0000256" key="5">
    <source>
        <dbReference type="ARBA" id="ARBA00022723"/>
    </source>
</evidence>
<dbReference type="GO" id="GO:0031902">
    <property type="term" value="C:late endosome membrane"/>
    <property type="evidence" value="ECO:0007669"/>
    <property type="project" value="UniProtKB-SubCell"/>
</dbReference>
<sequence>MHKGSEETAQNGILSQQDSRATIQDTSEHAHHTSLDQQYSTPFQQISEILPPPYETDVYKSSSNSVQLEQPKPIDDDILQNASLGRPPVSFHPDYRWPRFSTNAVCPVCGATGHTRAETESTLLTYVIAVILFALCCCLSIIPFCFPSCKKTTHYCSNCNAVLSEVEPFQ</sequence>
<gene>
    <name evidence="11" type="ORF">EDS130_LOCUS7532</name>
    <name evidence="12" type="ORF">XAT740_LOCUS18138</name>
</gene>
<evidence type="ECO:0000256" key="4">
    <source>
        <dbReference type="ARBA" id="ARBA00005975"/>
    </source>
</evidence>
<keyword evidence="6" id="KW-0862">Zinc</keyword>
<dbReference type="PANTHER" id="PTHR23292">
    <property type="entry name" value="LIPOPOLYSACCHARIDE-INDUCED TUMOR NECROSIS FACTOR-ALPHA FACTOR"/>
    <property type="match status" value="1"/>
</dbReference>
<feature type="transmembrane region" description="Helical" evidence="9">
    <location>
        <begin position="123"/>
        <end position="144"/>
    </location>
</feature>
<evidence type="ECO:0000313" key="14">
    <source>
        <dbReference type="Proteomes" id="UP000663852"/>
    </source>
</evidence>
<dbReference type="Proteomes" id="UP000663828">
    <property type="component" value="Unassembled WGS sequence"/>
</dbReference>
<dbReference type="OrthoDB" id="5599753at2759"/>
<evidence type="ECO:0000259" key="10">
    <source>
        <dbReference type="PROSITE" id="PS51837"/>
    </source>
</evidence>
<evidence type="ECO:0000256" key="6">
    <source>
        <dbReference type="ARBA" id="ARBA00022833"/>
    </source>
</evidence>
<dbReference type="GO" id="GO:0005765">
    <property type="term" value="C:lysosomal membrane"/>
    <property type="evidence" value="ECO:0007669"/>
    <property type="project" value="UniProtKB-SubCell"/>
</dbReference>
<keyword evidence="7 9" id="KW-0472">Membrane</keyword>
<keyword evidence="5" id="KW-0479">Metal-binding</keyword>
<evidence type="ECO:0000313" key="11">
    <source>
        <dbReference type="EMBL" id="CAF0855460.1"/>
    </source>
</evidence>
<comment type="similarity">
    <text evidence="4">Belongs to the CDIP1/LITAF family.</text>
</comment>
<dbReference type="AlphaFoldDB" id="A0A813WSU1"/>
<evidence type="ECO:0000313" key="13">
    <source>
        <dbReference type="Proteomes" id="UP000663828"/>
    </source>
</evidence>
<evidence type="ECO:0000256" key="9">
    <source>
        <dbReference type="SAM" id="Phobius"/>
    </source>
</evidence>
<feature type="compositionally biased region" description="Polar residues" evidence="8">
    <location>
        <begin position="7"/>
        <end position="25"/>
    </location>
</feature>